<name>A0A9X1STH3_9ACTN</name>
<dbReference type="InterPro" id="IPR036388">
    <property type="entry name" value="WH-like_DNA-bd_sf"/>
</dbReference>
<protein>
    <recommendedName>
        <fullName evidence="4">Transposase</fullName>
    </recommendedName>
</protein>
<evidence type="ECO:0000313" key="3">
    <source>
        <dbReference type="Proteomes" id="UP001138997"/>
    </source>
</evidence>
<dbReference type="RefSeq" id="WP_231441406.1">
    <property type="nucleotide sequence ID" value="NZ_JAJOMB010000006.1"/>
</dbReference>
<evidence type="ECO:0000256" key="1">
    <source>
        <dbReference type="SAM" id="MobiDB-lite"/>
    </source>
</evidence>
<gene>
    <name evidence="2" type="ORF">LR394_12980</name>
</gene>
<organism evidence="2 3">
    <name type="scientific">Kineosporia babensis</name>
    <dbReference type="NCBI Taxonomy" id="499548"/>
    <lineage>
        <taxon>Bacteria</taxon>
        <taxon>Bacillati</taxon>
        <taxon>Actinomycetota</taxon>
        <taxon>Actinomycetes</taxon>
        <taxon>Kineosporiales</taxon>
        <taxon>Kineosporiaceae</taxon>
        <taxon>Kineosporia</taxon>
    </lineage>
</organism>
<dbReference type="InterPro" id="IPR009057">
    <property type="entry name" value="Homeodomain-like_sf"/>
</dbReference>
<dbReference type="Gene3D" id="1.10.10.10">
    <property type="entry name" value="Winged helix-like DNA-binding domain superfamily/Winged helix DNA-binding domain"/>
    <property type="match status" value="1"/>
</dbReference>
<dbReference type="SUPFAM" id="SSF46689">
    <property type="entry name" value="Homeodomain-like"/>
    <property type="match status" value="1"/>
</dbReference>
<evidence type="ECO:0008006" key="4">
    <source>
        <dbReference type="Google" id="ProtNLM"/>
    </source>
</evidence>
<feature type="region of interest" description="Disordered" evidence="1">
    <location>
        <begin position="59"/>
        <end position="93"/>
    </location>
</feature>
<dbReference type="AlphaFoldDB" id="A0A9X1STH3"/>
<comment type="caution">
    <text evidence="2">The sequence shown here is derived from an EMBL/GenBank/DDBJ whole genome shotgun (WGS) entry which is preliminary data.</text>
</comment>
<proteinExistence type="predicted"/>
<keyword evidence="3" id="KW-1185">Reference proteome</keyword>
<reference evidence="2" key="1">
    <citation type="submission" date="2021-11" db="EMBL/GenBank/DDBJ databases">
        <title>Streptomyces corallinus and Kineosporia corallina sp. nov., two new coral-derived marine actinobacteria.</title>
        <authorList>
            <person name="Buangrab K."/>
            <person name="Sutthacheep M."/>
            <person name="Yeemin T."/>
            <person name="Harunari E."/>
            <person name="Igarashi Y."/>
            <person name="Sripreechasak P."/>
            <person name="Kanchanasin P."/>
            <person name="Tanasupawat S."/>
            <person name="Phongsopitanun W."/>
        </authorList>
    </citation>
    <scope>NUCLEOTIDE SEQUENCE</scope>
    <source>
        <strain evidence="2">JCM 31032</strain>
    </source>
</reference>
<accession>A0A9X1STH3</accession>
<sequence>MGERRKGHCPDELRERAVRMVQDLSGEHSSQWGAITSIAQKLRISSGETLRKWVREAEAAATKSGRKQAPVEDSPEVKRLRREKAEPKRASEIRKAAAGFFAAELSRPRRY</sequence>
<feature type="compositionally biased region" description="Basic and acidic residues" evidence="1">
    <location>
        <begin position="75"/>
        <end position="93"/>
    </location>
</feature>
<evidence type="ECO:0000313" key="2">
    <source>
        <dbReference type="EMBL" id="MCD5311817.1"/>
    </source>
</evidence>
<dbReference type="EMBL" id="JAJOMB010000006">
    <property type="protein sequence ID" value="MCD5311817.1"/>
    <property type="molecule type" value="Genomic_DNA"/>
</dbReference>
<dbReference type="Proteomes" id="UP001138997">
    <property type="component" value="Unassembled WGS sequence"/>
</dbReference>